<dbReference type="Pfam" id="PF02272">
    <property type="entry name" value="DHHA1"/>
    <property type="match status" value="1"/>
</dbReference>
<reference evidence="3 4" key="1">
    <citation type="journal article" date="2016" name="Nat. Commun.">
        <title>Thousands of microbial genomes shed light on interconnected biogeochemical processes in an aquifer system.</title>
        <authorList>
            <person name="Anantharaman K."/>
            <person name="Brown C.T."/>
            <person name="Hug L.A."/>
            <person name="Sharon I."/>
            <person name="Castelle C.J."/>
            <person name="Probst A.J."/>
            <person name="Thomas B.C."/>
            <person name="Singh A."/>
            <person name="Wilkins M.J."/>
            <person name="Karaoz U."/>
            <person name="Brodie E.L."/>
            <person name="Williams K.H."/>
            <person name="Hubbard S.S."/>
            <person name="Banfield J.F."/>
        </authorList>
    </citation>
    <scope>NUCLEOTIDE SEQUENCE [LARGE SCALE GENOMIC DNA]</scope>
</reference>
<dbReference type="GO" id="GO:0003676">
    <property type="term" value="F:nucleic acid binding"/>
    <property type="evidence" value="ECO:0007669"/>
    <property type="project" value="InterPro"/>
</dbReference>
<dbReference type="InterPro" id="IPR038763">
    <property type="entry name" value="DHH_sf"/>
</dbReference>
<dbReference type="SUPFAM" id="SSF64182">
    <property type="entry name" value="DHH phosphoesterases"/>
    <property type="match status" value="1"/>
</dbReference>
<name>A0A1F7UN92_9BACT</name>
<dbReference type="AlphaFoldDB" id="A0A1F7UN92"/>
<dbReference type="PANTHER" id="PTHR47618">
    <property type="entry name" value="BIFUNCTIONAL OLIGORIBONUCLEASE AND PAP PHOSPHATASE NRNA"/>
    <property type="match status" value="1"/>
</dbReference>
<evidence type="ECO:0000259" key="2">
    <source>
        <dbReference type="Pfam" id="PF02272"/>
    </source>
</evidence>
<dbReference type="Gene3D" id="3.90.1640.10">
    <property type="entry name" value="inorganic pyrophosphatase (n-terminal core)"/>
    <property type="match status" value="1"/>
</dbReference>
<sequence>MSSTTHLFGRLHEAVRTADRILLVAHKKPDGDTLGSSSGFFNWCLREGKDVTAFCLDAPPDMYGYLDQLHRYTTDPAVFQERYDLVVVFDSGDLKYCGVDKYVPNLPQGYLLVNLDHHVTNDRFGHLNIVLTDASSTAEVVYRFFEENKVPLDHRIATCLLTGLCTDTSNFSNAGTNPKAVEAAATLVGAGGRFQDILKHVWMSQNVDALKLWGLMLSRLRYNPAYDVVATYILQTDVTDISNDAVDGIANFLNAVTGNVDTILVLKEMPDGYVKGSFRSLTRDVSKVARLLGGGGHKKAAGFTVKGRIKVTDKGPVVN</sequence>
<dbReference type="EMBL" id="MGEH01000002">
    <property type="protein sequence ID" value="OGL79761.1"/>
    <property type="molecule type" value="Genomic_DNA"/>
</dbReference>
<proteinExistence type="predicted"/>
<dbReference type="InterPro" id="IPR051319">
    <property type="entry name" value="Oligoribo/pAp-PDE_c-di-AMP_PDE"/>
</dbReference>
<accession>A0A1F7UN92</accession>
<dbReference type="InterPro" id="IPR003156">
    <property type="entry name" value="DHHA1_dom"/>
</dbReference>
<dbReference type="InterPro" id="IPR001667">
    <property type="entry name" value="DDH_dom"/>
</dbReference>
<dbReference type="Proteomes" id="UP000176603">
    <property type="component" value="Unassembled WGS sequence"/>
</dbReference>
<evidence type="ECO:0000313" key="3">
    <source>
        <dbReference type="EMBL" id="OGL79761.1"/>
    </source>
</evidence>
<dbReference type="Gene3D" id="3.10.310.30">
    <property type="match status" value="1"/>
</dbReference>
<evidence type="ECO:0000313" key="4">
    <source>
        <dbReference type="Proteomes" id="UP000176603"/>
    </source>
</evidence>
<comment type="caution">
    <text evidence="3">The sequence shown here is derived from an EMBL/GenBank/DDBJ whole genome shotgun (WGS) entry which is preliminary data.</text>
</comment>
<evidence type="ECO:0008006" key="5">
    <source>
        <dbReference type="Google" id="ProtNLM"/>
    </source>
</evidence>
<gene>
    <name evidence="3" type="ORF">A3E39_01895</name>
</gene>
<feature type="domain" description="DDH" evidence="1">
    <location>
        <begin position="20"/>
        <end position="163"/>
    </location>
</feature>
<dbReference type="STRING" id="1802399.A3E39_01895"/>
<feature type="domain" description="DHHA1" evidence="2">
    <location>
        <begin position="237"/>
        <end position="307"/>
    </location>
</feature>
<dbReference type="Pfam" id="PF01368">
    <property type="entry name" value="DHH"/>
    <property type="match status" value="1"/>
</dbReference>
<dbReference type="PANTHER" id="PTHR47618:SF1">
    <property type="entry name" value="BIFUNCTIONAL OLIGORIBONUCLEASE AND PAP PHOSPHATASE NRNA"/>
    <property type="match status" value="1"/>
</dbReference>
<evidence type="ECO:0000259" key="1">
    <source>
        <dbReference type="Pfam" id="PF01368"/>
    </source>
</evidence>
<protein>
    <recommendedName>
        <fullName evidence="5">DDH domain-containing protein</fullName>
    </recommendedName>
</protein>
<organism evidence="3 4">
    <name type="scientific">Candidatus Uhrbacteria bacterium RIFCSPHIGHO2_12_FULL_60_25</name>
    <dbReference type="NCBI Taxonomy" id="1802399"/>
    <lineage>
        <taxon>Bacteria</taxon>
        <taxon>Candidatus Uhriibacteriota</taxon>
    </lineage>
</organism>